<dbReference type="EMBL" id="CAJNDS010002401">
    <property type="protein sequence ID" value="CAE7460660.1"/>
    <property type="molecule type" value="Genomic_DNA"/>
</dbReference>
<reference evidence="1" key="1">
    <citation type="submission" date="2021-02" db="EMBL/GenBank/DDBJ databases">
        <authorList>
            <person name="Dougan E. K."/>
            <person name="Rhodes N."/>
            <person name="Thang M."/>
            <person name="Chan C."/>
        </authorList>
    </citation>
    <scope>NUCLEOTIDE SEQUENCE</scope>
</reference>
<name>A0A812RYV4_9DINO</name>
<dbReference type="Proteomes" id="UP000604046">
    <property type="component" value="Unassembled WGS sequence"/>
</dbReference>
<comment type="caution">
    <text evidence="1">The sequence shown here is derived from an EMBL/GenBank/DDBJ whole genome shotgun (WGS) entry which is preliminary data.</text>
</comment>
<evidence type="ECO:0000313" key="1">
    <source>
        <dbReference type="EMBL" id="CAE7460660.1"/>
    </source>
</evidence>
<sequence length="206" mass="22590">MAERTIPIAVNLLSGEHVCDVQAASTWTVRGIKEAIDRKLDGTGTSPLTRRAVKMNLCIKGQLFPDRALLGDVVGASDGADVLQTTLVASGKYDGTFKADVPHNGSILFQISSSSVQVLHGDYPEEASEIRWDHVGSKKCSFTVFKRGTSQWAQIKTHEKHTDEEGLRETFDIEFLGDEKRCGFIGKFQRSYEGPLGITKGTCIDE</sequence>
<gene>
    <name evidence="1" type="ORF">SNAT2548_LOCUS25575</name>
</gene>
<evidence type="ECO:0000313" key="2">
    <source>
        <dbReference type="Proteomes" id="UP000604046"/>
    </source>
</evidence>
<organism evidence="1 2">
    <name type="scientific">Symbiodinium natans</name>
    <dbReference type="NCBI Taxonomy" id="878477"/>
    <lineage>
        <taxon>Eukaryota</taxon>
        <taxon>Sar</taxon>
        <taxon>Alveolata</taxon>
        <taxon>Dinophyceae</taxon>
        <taxon>Suessiales</taxon>
        <taxon>Symbiodiniaceae</taxon>
        <taxon>Symbiodinium</taxon>
    </lineage>
</organism>
<accession>A0A812RYV4</accession>
<protein>
    <submittedName>
        <fullName evidence="1">Uncharacterized protein</fullName>
    </submittedName>
</protein>
<proteinExistence type="predicted"/>
<dbReference type="AlphaFoldDB" id="A0A812RYV4"/>
<keyword evidence="2" id="KW-1185">Reference proteome</keyword>